<dbReference type="PROSITE" id="PS00895">
    <property type="entry name" value="3_HYDROXYISOBUT_DH"/>
    <property type="match status" value="1"/>
</dbReference>
<dbReference type="InterPro" id="IPR013328">
    <property type="entry name" value="6PGD_dom2"/>
</dbReference>
<feature type="domain" description="6-phosphogluconate dehydrogenase NADP-binding" evidence="4">
    <location>
        <begin position="3"/>
        <end position="162"/>
    </location>
</feature>
<dbReference type="InterPro" id="IPR002204">
    <property type="entry name" value="3-OH-isobutyrate_DH-rel_CS"/>
</dbReference>
<keyword evidence="2 6" id="KW-0560">Oxidoreductase</keyword>
<dbReference type="InterPro" id="IPR029154">
    <property type="entry name" value="HIBADH-like_NADP-bd"/>
</dbReference>
<dbReference type="SUPFAM" id="SSF48179">
    <property type="entry name" value="6-phosphogluconate dehydrogenase C-terminal domain-like"/>
    <property type="match status" value="1"/>
</dbReference>
<sequence>MERIGFIGLGIMGKPMAINLLKAEYQLVVYNRSKPKVDELVAKGAEAAGSPREVAEKSSVIITMLPDSPQVEEVLTGPDGVFDGVKKGSLIIDMSTISPVVARNLSEEARKYGASMLDAPVSGGEPGAIQGTLSIMVGGSTEDFERAKPLFEVMGKTITLVGEAGAGQIVKACNQIVVALTIGAVSEALVLGSKAGVNPAKILDVLSGGLAGNKVMEVRRSNFLEHDFKPGFKIDLHHKDLRIALETGRDYGVSLPLSAVVDQMMSSLVARGDGSKDHSAVLTLIEDLAQHKI</sequence>
<gene>
    <name evidence="6" type="ORF">J2S00_000889</name>
</gene>
<dbReference type="InterPro" id="IPR015815">
    <property type="entry name" value="HIBADH-related"/>
</dbReference>
<comment type="caution">
    <text evidence="6">The sequence shown here is derived from an EMBL/GenBank/DDBJ whole genome shotgun (WGS) entry which is preliminary data.</text>
</comment>
<dbReference type="EC" id="1.1.1.60" evidence="6"/>
<comment type="similarity">
    <text evidence="1">Belongs to the HIBADH-related family.</text>
</comment>
<organism evidence="6 7">
    <name type="scientific">Caldalkalibacillus uzonensis</name>
    <dbReference type="NCBI Taxonomy" id="353224"/>
    <lineage>
        <taxon>Bacteria</taxon>
        <taxon>Bacillati</taxon>
        <taxon>Bacillota</taxon>
        <taxon>Bacilli</taxon>
        <taxon>Bacillales</taxon>
        <taxon>Bacillaceae</taxon>
        <taxon>Caldalkalibacillus</taxon>
    </lineage>
</organism>
<dbReference type="Gene3D" id="1.10.1040.10">
    <property type="entry name" value="N-(1-d-carboxylethyl)-l-norvaline Dehydrogenase, domain 2"/>
    <property type="match status" value="1"/>
</dbReference>
<dbReference type="Pfam" id="PF03446">
    <property type="entry name" value="NAD_binding_2"/>
    <property type="match status" value="1"/>
</dbReference>
<dbReference type="InterPro" id="IPR006398">
    <property type="entry name" value="Tartro_sem_red"/>
</dbReference>
<dbReference type="RefSeq" id="WP_307335922.1">
    <property type="nucleotide sequence ID" value="NZ_JAUSUQ010000002.1"/>
</dbReference>
<name>A0ABU0CNV9_9BACI</name>
<feature type="domain" description="3-hydroxyisobutyrate dehydrogenase-like NAD-binding" evidence="5">
    <location>
        <begin position="165"/>
        <end position="284"/>
    </location>
</feature>
<dbReference type="EMBL" id="JAUSUQ010000002">
    <property type="protein sequence ID" value="MDQ0338106.1"/>
    <property type="molecule type" value="Genomic_DNA"/>
</dbReference>
<evidence type="ECO:0000313" key="7">
    <source>
        <dbReference type="Proteomes" id="UP001232445"/>
    </source>
</evidence>
<dbReference type="PIRSF" id="PIRSF000103">
    <property type="entry name" value="HIBADH"/>
    <property type="match status" value="1"/>
</dbReference>
<proteinExistence type="inferred from homology"/>
<evidence type="ECO:0000313" key="6">
    <source>
        <dbReference type="EMBL" id="MDQ0338106.1"/>
    </source>
</evidence>
<dbReference type="InterPro" id="IPR006115">
    <property type="entry name" value="6PGDH_NADP-bd"/>
</dbReference>
<dbReference type="Pfam" id="PF14833">
    <property type="entry name" value="NAD_binding_11"/>
    <property type="match status" value="1"/>
</dbReference>
<dbReference type="GO" id="GO:0008679">
    <property type="term" value="F:2-hydroxy-3-oxopropionate reductase activity"/>
    <property type="evidence" value="ECO:0007669"/>
    <property type="project" value="UniProtKB-EC"/>
</dbReference>
<evidence type="ECO:0000259" key="5">
    <source>
        <dbReference type="Pfam" id="PF14833"/>
    </source>
</evidence>
<evidence type="ECO:0000256" key="3">
    <source>
        <dbReference type="ARBA" id="ARBA00023027"/>
    </source>
</evidence>
<dbReference type="Gene3D" id="3.40.50.720">
    <property type="entry name" value="NAD(P)-binding Rossmann-like Domain"/>
    <property type="match status" value="1"/>
</dbReference>
<dbReference type="SUPFAM" id="SSF51735">
    <property type="entry name" value="NAD(P)-binding Rossmann-fold domains"/>
    <property type="match status" value="1"/>
</dbReference>
<evidence type="ECO:0000259" key="4">
    <source>
        <dbReference type="Pfam" id="PF03446"/>
    </source>
</evidence>
<reference evidence="6 7" key="1">
    <citation type="submission" date="2023-07" db="EMBL/GenBank/DDBJ databases">
        <title>Genomic Encyclopedia of Type Strains, Phase IV (KMG-IV): sequencing the most valuable type-strain genomes for metagenomic binning, comparative biology and taxonomic classification.</title>
        <authorList>
            <person name="Goeker M."/>
        </authorList>
    </citation>
    <scope>NUCLEOTIDE SEQUENCE [LARGE SCALE GENOMIC DNA]</scope>
    <source>
        <strain evidence="6 7">DSM 17740</strain>
    </source>
</reference>
<keyword evidence="7" id="KW-1185">Reference proteome</keyword>
<dbReference type="Proteomes" id="UP001232445">
    <property type="component" value="Unassembled WGS sequence"/>
</dbReference>
<dbReference type="PANTHER" id="PTHR43060:SF15">
    <property type="entry name" value="3-HYDROXYISOBUTYRATE DEHYDROGENASE-LIKE 1, MITOCHONDRIAL-RELATED"/>
    <property type="match status" value="1"/>
</dbReference>
<dbReference type="InterPro" id="IPR036291">
    <property type="entry name" value="NAD(P)-bd_dom_sf"/>
</dbReference>
<dbReference type="NCBIfam" id="TIGR01505">
    <property type="entry name" value="tartro_sem_red"/>
    <property type="match status" value="1"/>
</dbReference>
<keyword evidence="3" id="KW-0520">NAD</keyword>
<dbReference type="PANTHER" id="PTHR43060">
    <property type="entry name" value="3-HYDROXYISOBUTYRATE DEHYDROGENASE-LIKE 1, MITOCHONDRIAL-RELATED"/>
    <property type="match status" value="1"/>
</dbReference>
<evidence type="ECO:0000256" key="2">
    <source>
        <dbReference type="ARBA" id="ARBA00023002"/>
    </source>
</evidence>
<dbReference type="InterPro" id="IPR008927">
    <property type="entry name" value="6-PGluconate_DH-like_C_sf"/>
</dbReference>
<protein>
    <submittedName>
        <fullName evidence="6">2-hydroxy-3-oxopropionate reductase</fullName>
        <ecNumber evidence="6">1.1.1.60</ecNumber>
    </submittedName>
</protein>
<evidence type="ECO:0000256" key="1">
    <source>
        <dbReference type="ARBA" id="ARBA00009080"/>
    </source>
</evidence>
<accession>A0ABU0CNV9</accession>